<dbReference type="AlphaFoldDB" id="S9TGQ2"/>
<accession>S9TGQ2</accession>
<evidence type="ECO:0000313" key="3">
    <source>
        <dbReference type="Proteomes" id="UP000015354"/>
    </source>
</evidence>
<feature type="region of interest" description="Disordered" evidence="1">
    <location>
        <begin position="250"/>
        <end position="286"/>
    </location>
</feature>
<proteinExistence type="predicted"/>
<gene>
    <name evidence="2" type="ORF">STCU_11566</name>
</gene>
<dbReference type="EMBL" id="ATMH01011553">
    <property type="protein sequence ID" value="EPY16074.1"/>
    <property type="molecule type" value="Genomic_DNA"/>
</dbReference>
<keyword evidence="3" id="KW-1185">Reference proteome</keyword>
<name>S9TGQ2_9TRYP</name>
<evidence type="ECO:0000256" key="1">
    <source>
        <dbReference type="SAM" id="MobiDB-lite"/>
    </source>
</evidence>
<protein>
    <submittedName>
        <fullName evidence="2">LigA</fullName>
    </submittedName>
</protein>
<reference evidence="2 3" key="1">
    <citation type="journal article" date="2013" name="PLoS ONE">
        <title>Predicting the Proteins of Angomonas deanei, Strigomonas culicis and Their Respective Endosymbionts Reveals New Aspects of the Trypanosomatidae Family.</title>
        <authorList>
            <person name="Motta M.C."/>
            <person name="Martins A.C."/>
            <person name="de Souza S.S."/>
            <person name="Catta-Preta C.M."/>
            <person name="Silva R."/>
            <person name="Klein C.C."/>
            <person name="de Almeida L.G."/>
            <person name="de Lima Cunha O."/>
            <person name="Ciapina L.P."/>
            <person name="Brocchi M."/>
            <person name="Colabardini A.C."/>
            <person name="de Araujo Lima B."/>
            <person name="Machado C.R."/>
            <person name="de Almeida Soares C.M."/>
            <person name="Probst C.M."/>
            <person name="de Menezes C.B."/>
            <person name="Thompson C.E."/>
            <person name="Bartholomeu D.C."/>
            <person name="Gradia D.F."/>
            <person name="Pavoni D.P."/>
            <person name="Grisard E.C."/>
            <person name="Fantinatti-Garboggini F."/>
            <person name="Marchini F.K."/>
            <person name="Rodrigues-Luiz G.F."/>
            <person name="Wagner G."/>
            <person name="Goldman G.H."/>
            <person name="Fietto J.L."/>
            <person name="Elias M.C."/>
            <person name="Goldman M.H."/>
            <person name="Sagot M.F."/>
            <person name="Pereira M."/>
            <person name="Stoco P.H."/>
            <person name="de Mendonca-Neto R.P."/>
            <person name="Teixeira S.M."/>
            <person name="Maciel T.E."/>
            <person name="de Oliveira Mendes T.A."/>
            <person name="Urmenyi T.P."/>
            <person name="de Souza W."/>
            <person name="Schenkman S."/>
            <person name="de Vasconcelos A.T."/>
        </authorList>
    </citation>
    <scope>NUCLEOTIDE SEQUENCE [LARGE SCALE GENOMIC DNA]</scope>
</reference>
<feature type="compositionally biased region" description="Low complexity" evidence="1">
    <location>
        <begin position="1"/>
        <end position="11"/>
    </location>
</feature>
<organism evidence="2 3">
    <name type="scientific">Strigomonas culicis</name>
    <dbReference type="NCBI Taxonomy" id="28005"/>
    <lineage>
        <taxon>Eukaryota</taxon>
        <taxon>Discoba</taxon>
        <taxon>Euglenozoa</taxon>
        <taxon>Kinetoplastea</taxon>
        <taxon>Metakinetoplastina</taxon>
        <taxon>Trypanosomatida</taxon>
        <taxon>Trypanosomatidae</taxon>
        <taxon>Strigomonadinae</taxon>
        <taxon>Strigomonas</taxon>
    </lineage>
</organism>
<comment type="caution">
    <text evidence="2">The sequence shown here is derived from an EMBL/GenBank/DDBJ whole genome shotgun (WGS) entry which is preliminary data.</text>
</comment>
<feature type="region of interest" description="Disordered" evidence="1">
    <location>
        <begin position="1"/>
        <end position="28"/>
    </location>
</feature>
<sequence>MATRVQRAAHGAARRQGQRGLRHGGREDLAGARLARGHRAVSRGRDTQRAGAHVLRERGGAATREALRRLRRLLRGVALRLQQGAARRRHGGERHGDGRSRIIQLPVKRHLDYLRGRRKDCGRRRAVAAARRWRRKRLEGEGDLCLRQHPLHIRRPQGRRGGGRRAAALPQPREAHLQHQARGAARRQVQHAGEHVLLGNEEAHRGRLPVGRGGGHGVQRGAEGGEPEGLDLRRLPVVARRYLPHQQCEAARAPRGGGVLQPMQPHAHGQRRGRHRRGRRRQRPLRVRRQRRAGVLFLHRHAL</sequence>
<feature type="compositionally biased region" description="Basic residues" evidence="1">
    <location>
        <begin position="12"/>
        <end position="23"/>
    </location>
</feature>
<feature type="region of interest" description="Disordered" evidence="1">
    <location>
        <begin position="205"/>
        <end position="230"/>
    </location>
</feature>
<feature type="compositionally biased region" description="Gly residues" evidence="1">
    <location>
        <begin position="211"/>
        <end position="224"/>
    </location>
</feature>
<feature type="compositionally biased region" description="Basic residues" evidence="1">
    <location>
        <begin position="268"/>
        <end position="286"/>
    </location>
</feature>
<evidence type="ECO:0000313" key="2">
    <source>
        <dbReference type="EMBL" id="EPY16074.1"/>
    </source>
</evidence>
<dbReference type="Proteomes" id="UP000015354">
    <property type="component" value="Unassembled WGS sequence"/>
</dbReference>